<dbReference type="RefSeq" id="WP_143691626.1">
    <property type="nucleotide sequence ID" value="NZ_AP019798.1"/>
</dbReference>
<protein>
    <submittedName>
        <fullName evidence="2">Uncharacterized protein</fullName>
    </submittedName>
</protein>
<dbReference type="Proteomes" id="UP000315115">
    <property type="component" value="Chromosome 1"/>
</dbReference>
<gene>
    <name evidence="1" type="ORF">VroAM7_00230</name>
    <name evidence="2" type="ORF">VroAM7_05590</name>
</gene>
<evidence type="ECO:0000313" key="2">
    <source>
        <dbReference type="EMBL" id="BBL87906.1"/>
    </source>
</evidence>
<dbReference type="AlphaFoldDB" id="A0A510I641"/>
<name>A0A510I641_9VIBR</name>
<reference evidence="3" key="1">
    <citation type="submission" date="2019-07" db="EMBL/GenBank/DDBJ databases">
        <title>Complete Genome Sequences of Vibrion rotiferianus strain AM7.</title>
        <authorList>
            <person name="Miyazaki K."/>
            <person name="Wiseschart A."/>
            <person name="Pootanakit K."/>
            <person name="Ishimori K."/>
            <person name="Kitahara K."/>
        </authorList>
    </citation>
    <scope>NUCLEOTIDE SEQUENCE [LARGE SCALE GENOMIC DNA]</scope>
    <source>
        <strain evidence="3">AM7</strain>
    </source>
</reference>
<sequence length="75" mass="8195">MNEMNDLQLSLSEDNGFYNFALKGEIILSVSLNEMDIDSANKVYDAIMSAMNITLSTASENMNGAFSFTASEDAK</sequence>
<evidence type="ECO:0000313" key="3">
    <source>
        <dbReference type="Proteomes" id="UP000315115"/>
    </source>
</evidence>
<dbReference type="EMBL" id="AP019798">
    <property type="protein sequence ID" value="BBL87906.1"/>
    <property type="molecule type" value="Genomic_DNA"/>
</dbReference>
<dbReference type="EMBL" id="AP019798">
    <property type="protein sequence ID" value="BBL87370.1"/>
    <property type="molecule type" value="Genomic_DNA"/>
</dbReference>
<organism evidence="2 3">
    <name type="scientific">Vibrio rotiferianus</name>
    <dbReference type="NCBI Taxonomy" id="190895"/>
    <lineage>
        <taxon>Bacteria</taxon>
        <taxon>Pseudomonadati</taxon>
        <taxon>Pseudomonadota</taxon>
        <taxon>Gammaproteobacteria</taxon>
        <taxon>Vibrionales</taxon>
        <taxon>Vibrionaceae</taxon>
        <taxon>Vibrio</taxon>
    </lineage>
</organism>
<reference evidence="2" key="2">
    <citation type="journal article" date="2020" name="Microbiol. Resour. Announc.">
        <title>Complete Genome Sequence of Vibrio rotiferianus Strain AM7.</title>
        <authorList>
            <person name="Miyazaki K."/>
            <person name="Wiseschart A."/>
            <person name="Pootanakit K."/>
            <person name="Kitahara K."/>
        </authorList>
    </citation>
    <scope>NUCLEOTIDE SEQUENCE</scope>
    <source>
        <strain evidence="2">AM7</strain>
    </source>
</reference>
<evidence type="ECO:0000313" key="1">
    <source>
        <dbReference type="EMBL" id="BBL87370.1"/>
    </source>
</evidence>
<accession>A0A510I641</accession>
<proteinExistence type="predicted"/>